<feature type="chain" id="PRO_5047488588" evidence="2">
    <location>
        <begin position="20"/>
        <end position="481"/>
    </location>
</feature>
<evidence type="ECO:0000313" key="4">
    <source>
        <dbReference type="EMBL" id="MCA0154299.1"/>
    </source>
</evidence>
<organism evidence="4 5">
    <name type="scientific">Winogradskyella vincentii</name>
    <dbReference type="NCBI Taxonomy" id="2877122"/>
    <lineage>
        <taxon>Bacteria</taxon>
        <taxon>Pseudomonadati</taxon>
        <taxon>Bacteroidota</taxon>
        <taxon>Flavobacteriia</taxon>
        <taxon>Flavobacteriales</taxon>
        <taxon>Flavobacteriaceae</taxon>
        <taxon>Winogradskyella</taxon>
    </lineage>
</organism>
<evidence type="ECO:0000259" key="3">
    <source>
        <dbReference type="Pfam" id="PF18962"/>
    </source>
</evidence>
<keyword evidence="5" id="KW-1185">Reference proteome</keyword>
<protein>
    <submittedName>
        <fullName evidence="4">T9SS type A sorting domain-containing protein</fullName>
    </submittedName>
</protein>
<feature type="domain" description="Secretion system C-terminal sorting" evidence="3">
    <location>
        <begin position="411"/>
        <end position="477"/>
    </location>
</feature>
<dbReference type="Proteomes" id="UP001198402">
    <property type="component" value="Unassembled WGS sequence"/>
</dbReference>
<dbReference type="InterPro" id="IPR013783">
    <property type="entry name" value="Ig-like_fold"/>
</dbReference>
<dbReference type="Pfam" id="PF18962">
    <property type="entry name" value="Por_Secre_tail"/>
    <property type="match status" value="1"/>
</dbReference>
<keyword evidence="1 2" id="KW-0732">Signal</keyword>
<evidence type="ECO:0000256" key="1">
    <source>
        <dbReference type="ARBA" id="ARBA00022729"/>
    </source>
</evidence>
<dbReference type="RefSeq" id="WP_224479248.1">
    <property type="nucleotide sequence ID" value="NZ_JAIUJS010000010.1"/>
</dbReference>
<dbReference type="NCBIfam" id="TIGR04183">
    <property type="entry name" value="Por_Secre_tail"/>
    <property type="match status" value="1"/>
</dbReference>
<accession>A0ABS7Y2Y3</accession>
<gene>
    <name evidence="4" type="ORF">LBV24_13805</name>
</gene>
<comment type="caution">
    <text evidence="4">The sequence shown here is derived from an EMBL/GenBank/DDBJ whole genome shotgun (WGS) entry which is preliminary data.</text>
</comment>
<sequence>MKKITLLFTLVFYVSLMFGQTVLTEDFESGTSIPAGWTNNDIAGNGEIWTIESGGEAVLAGAGNTLVYSGGGAIGNYAAFDSDAYGNNGTAEDAALESPVFNCSALTSVTLAYNHLFAGNFGGSGFVEVFNGTSWVGVANYSADNYAGGAINLDVTTELAGVANAQVRFRWTGNWSVAWYVDNVSVFQCTVNAPDQVTMATTPANGASGVEINYGTTNNISPFEWMAATTGDPADSFNLSLGETPSGDDVGTLNGFDSGGGINFTWQPNTTYYWYVTAVNCAGSTQGPVWSFTTSACTETSAPAATSSPSPADMATDVSVNVDGNRVYFSWAAGVPGTDYTLNLGTANPPTQAFDNFESGDPITGLALDTTYFWSVDSVNCFGTTAGPVWSFTTSTALSVEEEEIEVFSVSPNPVNDVLSIKSTNEIDNVLVYDLLGKQVANFNNSDIVNRSVNLSSLPQGLYLVKITSGDKSQTIKVAKK</sequence>
<name>A0ABS7Y2Y3_9FLAO</name>
<reference evidence="5" key="1">
    <citation type="submission" date="2023-07" db="EMBL/GenBank/DDBJ databases">
        <authorList>
            <person name="Yue Y."/>
        </authorList>
    </citation>
    <scope>NUCLEOTIDE SEQUENCE [LARGE SCALE GENOMIC DNA]</scope>
    <source>
        <strain evidence="5">2Y89</strain>
    </source>
</reference>
<evidence type="ECO:0000256" key="2">
    <source>
        <dbReference type="SAM" id="SignalP"/>
    </source>
</evidence>
<dbReference type="InterPro" id="IPR026444">
    <property type="entry name" value="Secre_tail"/>
</dbReference>
<proteinExistence type="predicted"/>
<dbReference type="Gene3D" id="2.60.40.10">
    <property type="entry name" value="Immunoglobulins"/>
    <property type="match status" value="1"/>
</dbReference>
<dbReference type="EMBL" id="JAIUJS010000010">
    <property type="protein sequence ID" value="MCA0154299.1"/>
    <property type="molecule type" value="Genomic_DNA"/>
</dbReference>
<evidence type="ECO:0000313" key="5">
    <source>
        <dbReference type="Proteomes" id="UP001198402"/>
    </source>
</evidence>
<feature type="signal peptide" evidence="2">
    <location>
        <begin position="1"/>
        <end position="19"/>
    </location>
</feature>